<comment type="caution">
    <text evidence="5">The sequence shown here is derived from an EMBL/GenBank/DDBJ whole genome shotgun (WGS) entry which is preliminary data.</text>
</comment>
<dbReference type="GO" id="GO:0003723">
    <property type="term" value="F:RNA binding"/>
    <property type="evidence" value="ECO:0007669"/>
    <property type="project" value="TreeGrafter"/>
</dbReference>
<feature type="domain" description="Exoribonuclease phosphorolytic" evidence="3">
    <location>
        <begin position="171"/>
        <end position="253"/>
    </location>
</feature>
<dbReference type="KEGG" id="bbes:BESB_010220"/>
<protein>
    <submittedName>
        <fullName evidence="5">3' exoribonuclease family, domain 1 domain-containing protein</fullName>
    </submittedName>
</protein>
<dbReference type="InterPro" id="IPR036345">
    <property type="entry name" value="ExoRNase_PH_dom2_sf"/>
</dbReference>
<dbReference type="SUPFAM" id="SSF54211">
    <property type="entry name" value="Ribosomal protein S5 domain 2-like"/>
    <property type="match status" value="1"/>
</dbReference>
<dbReference type="GO" id="GO:0016075">
    <property type="term" value="P:rRNA catabolic process"/>
    <property type="evidence" value="ECO:0007669"/>
    <property type="project" value="TreeGrafter"/>
</dbReference>
<dbReference type="InterPro" id="IPR001247">
    <property type="entry name" value="ExoRNase_PH_dom1"/>
</dbReference>
<proteinExistence type="inferred from homology"/>
<dbReference type="VEuPathDB" id="ToxoDB:BESB_010220"/>
<dbReference type="EMBL" id="NWUJ01000001">
    <property type="protein sequence ID" value="PFH38680.1"/>
    <property type="molecule type" value="Genomic_DNA"/>
</dbReference>
<reference evidence="5 6" key="1">
    <citation type="submission" date="2017-09" db="EMBL/GenBank/DDBJ databases">
        <title>Genome sequencing of Besnoitia besnoiti strain Bb-Ger1.</title>
        <authorList>
            <person name="Schares G."/>
            <person name="Venepally P."/>
            <person name="Lorenzi H.A."/>
        </authorList>
    </citation>
    <scope>NUCLEOTIDE SEQUENCE [LARGE SCALE GENOMIC DNA]</scope>
    <source>
        <strain evidence="5 6">Bb-Ger1</strain>
    </source>
</reference>
<dbReference type="InterPro" id="IPR050080">
    <property type="entry name" value="RNase_PH"/>
</dbReference>
<accession>A0A2A9MQZ7</accession>
<evidence type="ECO:0000259" key="4">
    <source>
        <dbReference type="Pfam" id="PF03725"/>
    </source>
</evidence>
<dbReference type="SUPFAM" id="SSF55666">
    <property type="entry name" value="Ribonuclease PH domain 2-like"/>
    <property type="match status" value="1"/>
</dbReference>
<evidence type="ECO:0000313" key="6">
    <source>
        <dbReference type="Proteomes" id="UP000224006"/>
    </source>
</evidence>
<dbReference type="GO" id="GO:0034475">
    <property type="term" value="P:U4 snRNA 3'-end processing"/>
    <property type="evidence" value="ECO:0007669"/>
    <property type="project" value="TreeGrafter"/>
</dbReference>
<dbReference type="GO" id="GO:0005730">
    <property type="term" value="C:nucleolus"/>
    <property type="evidence" value="ECO:0007669"/>
    <property type="project" value="TreeGrafter"/>
</dbReference>
<feature type="region of interest" description="Disordered" evidence="2">
    <location>
        <begin position="123"/>
        <end position="146"/>
    </location>
</feature>
<dbReference type="PANTHER" id="PTHR11953">
    <property type="entry name" value="EXOSOME COMPLEX COMPONENT"/>
    <property type="match status" value="1"/>
</dbReference>
<feature type="region of interest" description="Disordered" evidence="2">
    <location>
        <begin position="63"/>
        <end position="93"/>
    </location>
</feature>
<comment type="similarity">
    <text evidence="1">Belongs to the RNase PH family.</text>
</comment>
<dbReference type="GO" id="GO:0071051">
    <property type="term" value="P:poly(A)-dependent snoRNA 3'-end processing"/>
    <property type="evidence" value="ECO:0007669"/>
    <property type="project" value="TreeGrafter"/>
</dbReference>
<dbReference type="AlphaFoldDB" id="A0A2A9MQZ7"/>
<dbReference type="InterPro" id="IPR027408">
    <property type="entry name" value="PNPase/RNase_PH_dom_sf"/>
</dbReference>
<gene>
    <name evidence="5" type="ORF">BESB_010220</name>
</gene>
<name>A0A2A9MQZ7_BESBE</name>
<dbReference type="PANTHER" id="PTHR11953:SF0">
    <property type="entry name" value="EXOSOME COMPLEX COMPONENT RRP41"/>
    <property type="match status" value="1"/>
</dbReference>
<dbReference type="GO" id="GO:0000176">
    <property type="term" value="C:nuclear exosome (RNase complex)"/>
    <property type="evidence" value="ECO:0007669"/>
    <property type="project" value="TreeGrafter"/>
</dbReference>
<organism evidence="5 6">
    <name type="scientific">Besnoitia besnoiti</name>
    <name type="common">Apicomplexan protozoan</name>
    <dbReference type="NCBI Taxonomy" id="94643"/>
    <lineage>
        <taxon>Eukaryota</taxon>
        <taxon>Sar</taxon>
        <taxon>Alveolata</taxon>
        <taxon>Apicomplexa</taxon>
        <taxon>Conoidasida</taxon>
        <taxon>Coccidia</taxon>
        <taxon>Eucoccidiorida</taxon>
        <taxon>Eimeriorina</taxon>
        <taxon>Sarcocystidae</taxon>
        <taxon>Besnoitia</taxon>
    </lineage>
</organism>
<keyword evidence="6" id="KW-1185">Reference proteome</keyword>
<feature type="domain" description="Exoribonuclease phosphorolytic" evidence="4">
    <location>
        <begin position="257"/>
        <end position="317"/>
    </location>
</feature>
<evidence type="ECO:0000256" key="2">
    <source>
        <dbReference type="SAM" id="MobiDB-lite"/>
    </source>
</evidence>
<dbReference type="Proteomes" id="UP000224006">
    <property type="component" value="Chromosome I"/>
</dbReference>
<evidence type="ECO:0000313" key="5">
    <source>
        <dbReference type="EMBL" id="PFH38680.1"/>
    </source>
</evidence>
<feature type="compositionally biased region" description="Low complexity" evidence="2">
    <location>
        <begin position="81"/>
        <end position="92"/>
    </location>
</feature>
<dbReference type="Pfam" id="PF03725">
    <property type="entry name" value="RNase_PH_C"/>
    <property type="match status" value="1"/>
</dbReference>
<dbReference type="STRING" id="94643.A0A2A9MQZ7"/>
<evidence type="ECO:0000259" key="3">
    <source>
        <dbReference type="Pfam" id="PF01138"/>
    </source>
</evidence>
<dbReference type="InterPro" id="IPR020568">
    <property type="entry name" value="Ribosomal_Su5_D2-typ_SF"/>
</dbReference>
<dbReference type="GeneID" id="40306084"/>
<dbReference type="Pfam" id="PF01138">
    <property type="entry name" value="RNase_PH"/>
    <property type="match status" value="1"/>
</dbReference>
<dbReference type="Gene3D" id="3.30.230.70">
    <property type="entry name" value="GHMP Kinase, N-terminal domain"/>
    <property type="match status" value="1"/>
</dbReference>
<dbReference type="InterPro" id="IPR015847">
    <property type="entry name" value="ExoRNase_PH_dom2"/>
</dbReference>
<evidence type="ECO:0000256" key="1">
    <source>
        <dbReference type="ARBA" id="ARBA00006678"/>
    </source>
</evidence>
<dbReference type="GO" id="GO:0000177">
    <property type="term" value="C:cytoplasmic exosome (RNase complex)"/>
    <property type="evidence" value="ECO:0007669"/>
    <property type="project" value="TreeGrafter"/>
</dbReference>
<sequence>MASRAWSHEPSSSPSSAMFPSFAFLRADGRRPAELRELHFSTCVPSQLTSLSHVASSPARQASSSSAAAASQKEAGGAGDAGSSASPFFSAPTGQHADGRSLVSFGSTKVAAFVFGPRPLSSGAHAGRSRPFTSAGGGGWSEGGLLDDGLDGGGEGGLLGAGAAGGSEKASILCRVGIAAFSGDWRADVARTGGAAEEHEVALSVRKVVEGVVMADAYPRSLICLFVHVVENDGGILAASICAASLALIDAGIATKDFVAAMSCVYMPRQLTPLLDPPRAELQTGAPTLTVAMLISSEEVSLLQLDGQVPMDVFEQMYQACAAGCREVGEAMKATVCEAAALRVRFGDRVLK</sequence>
<dbReference type="GO" id="GO:0071028">
    <property type="term" value="P:nuclear mRNA surveillance"/>
    <property type="evidence" value="ECO:0007669"/>
    <property type="project" value="TreeGrafter"/>
</dbReference>
<dbReference type="RefSeq" id="XP_029222689.1">
    <property type="nucleotide sequence ID" value="XM_029359776.1"/>
</dbReference>
<dbReference type="OrthoDB" id="27298at2759"/>